<protein>
    <submittedName>
        <fullName evidence="2">Methyltransferase type 11</fullName>
    </submittedName>
</protein>
<dbReference type="EMBL" id="UAUU01000002">
    <property type="protein sequence ID" value="SPZ83717.1"/>
    <property type="molecule type" value="Genomic_DNA"/>
</dbReference>
<organism evidence="1 3">
    <name type="scientific">Sphingobacterium multivorum</name>
    <dbReference type="NCBI Taxonomy" id="28454"/>
    <lineage>
        <taxon>Bacteria</taxon>
        <taxon>Pseudomonadati</taxon>
        <taxon>Bacteroidota</taxon>
        <taxon>Sphingobacteriia</taxon>
        <taxon>Sphingobacteriales</taxon>
        <taxon>Sphingobacteriaceae</taxon>
        <taxon>Sphingobacterium</taxon>
    </lineage>
</organism>
<evidence type="ECO:0000313" key="4">
    <source>
        <dbReference type="Proteomes" id="UP000432350"/>
    </source>
</evidence>
<proteinExistence type="predicted"/>
<dbReference type="GO" id="GO:0032259">
    <property type="term" value="P:methylation"/>
    <property type="evidence" value="ECO:0007669"/>
    <property type="project" value="UniProtKB-KW"/>
</dbReference>
<accession>A0A2X2IN94</accession>
<accession>A0A654CIP3</accession>
<evidence type="ECO:0000313" key="1">
    <source>
        <dbReference type="EMBL" id="SPZ83717.1"/>
    </source>
</evidence>
<dbReference type="EMBL" id="CABWMV010000024">
    <property type="protein sequence ID" value="VXC93256.1"/>
    <property type="molecule type" value="Genomic_DNA"/>
</dbReference>
<dbReference type="Proteomes" id="UP000251241">
    <property type="component" value="Unassembled WGS sequence"/>
</dbReference>
<evidence type="ECO:0000313" key="3">
    <source>
        <dbReference type="Proteomes" id="UP000251241"/>
    </source>
</evidence>
<dbReference type="RefSeq" id="WP_070565219.1">
    <property type="nucleotide sequence ID" value="NZ_CP068086.1"/>
</dbReference>
<evidence type="ECO:0000313" key="2">
    <source>
        <dbReference type="EMBL" id="VXC93256.1"/>
    </source>
</evidence>
<name>A0A2X2IN94_SPHMU</name>
<gene>
    <name evidence="1" type="ORF">NCTC11343_00236</name>
    <name evidence="2" type="ORF">SPHINGO8BC_50966</name>
</gene>
<sequence length="73" mass="8852">MKRVEIFKTNVYRMKDAQQIVATLVSLFSSYKINFDLEDEERILRIESSQLEIETNSIVRKMFEWGYRCERII</sequence>
<reference evidence="2 4" key="2">
    <citation type="submission" date="2019-10" db="EMBL/GenBank/DDBJ databases">
        <authorList>
            <person name="Karimi E."/>
        </authorList>
    </citation>
    <scope>NUCLEOTIDE SEQUENCE [LARGE SCALE GENOMIC DNA]</scope>
    <source>
        <strain evidence="2">Sphingobacterium sp. 8BC</strain>
    </source>
</reference>
<dbReference type="GeneID" id="97179272"/>
<keyword evidence="2" id="KW-0808">Transferase</keyword>
<reference evidence="1 3" key="1">
    <citation type="submission" date="2018-06" db="EMBL/GenBank/DDBJ databases">
        <authorList>
            <consortium name="Pathogen Informatics"/>
            <person name="Doyle S."/>
        </authorList>
    </citation>
    <scope>NUCLEOTIDE SEQUENCE [LARGE SCALE GENOMIC DNA]</scope>
    <source>
        <strain evidence="1 3">NCTC11343</strain>
    </source>
</reference>
<dbReference type="GO" id="GO:0008168">
    <property type="term" value="F:methyltransferase activity"/>
    <property type="evidence" value="ECO:0007669"/>
    <property type="project" value="UniProtKB-KW"/>
</dbReference>
<dbReference type="Proteomes" id="UP000432350">
    <property type="component" value="Unassembled WGS sequence"/>
</dbReference>
<dbReference type="AlphaFoldDB" id="A0A2X2IN94"/>
<keyword evidence="2" id="KW-0489">Methyltransferase</keyword>